<protein>
    <recommendedName>
        <fullName evidence="5">Cuticle protein</fullName>
    </recommendedName>
</protein>
<name>A0A9P0AK10_BEMTA</name>
<reference evidence="3" key="1">
    <citation type="submission" date="2021-12" db="EMBL/GenBank/DDBJ databases">
        <authorList>
            <person name="King R."/>
        </authorList>
    </citation>
    <scope>NUCLEOTIDE SEQUENCE</scope>
</reference>
<evidence type="ECO:0000256" key="1">
    <source>
        <dbReference type="PROSITE-ProRule" id="PRU00497"/>
    </source>
</evidence>
<organism evidence="3 4">
    <name type="scientific">Bemisia tabaci</name>
    <name type="common">Sweetpotato whitefly</name>
    <name type="synonym">Aleurodes tabaci</name>
    <dbReference type="NCBI Taxonomy" id="7038"/>
    <lineage>
        <taxon>Eukaryota</taxon>
        <taxon>Metazoa</taxon>
        <taxon>Ecdysozoa</taxon>
        <taxon>Arthropoda</taxon>
        <taxon>Hexapoda</taxon>
        <taxon>Insecta</taxon>
        <taxon>Pterygota</taxon>
        <taxon>Neoptera</taxon>
        <taxon>Paraneoptera</taxon>
        <taxon>Hemiptera</taxon>
        <taxon>Sternorrhyncha</taxon>
        <taxon>Aleyrodoidea</taxon>
        <taxon>Aleyrodidae</taxon>
        <taxon>Aleyrodinae</taxon>
        <taxon>Bemisia</taxon>
    </lineage>
</organism>
<keyword evidence="1" id="KW-0193">Cuticle</keyword>
<feature type="region of interest" description="Disordered" evidence="2">
    <location>
        <begin position="357"/>
        <end position="503"/>
    </location>
</feature>
<dbReference type="InterPro" id="IPR050468">
    <property type="entry name" value="Cuticle_Struct_Prot"/>
</dbReference>
<dbReference type="GO" id="GO:0062129">
    <property type="term" value="C:chitin-based extracellular matrix"/>
    <property type="evidence" value="ECO:0007669"/>
    <property type="project" value="TreeGrafter"/>
</dbReference>
<dbReference type="PROSITE" id="PS51155">
    <property type="entry name" value="CHIT_BIND_RR_2"/>
    <property type="match status" value="3"/>
</dbReference>
<proteinExistence type="predicted"/>
<dbReference type="Pfam" id="PF00379">
    <property type="entry name" value="Chitin_bind_4"/>
    <property type="match status" value="3"/>
</dbReference>
<accession>A0A9P0AK10</accession>
<evidence type="ECO:0000313" key="3">
    <source>
        <dbReference type="EMBL" id="CAH0392932.1"/>
    </source>
</evidence>
<feature type="compositionally biased region" description="Polar residues" evidence="2">
    <location>
        <begin position="481"/>
        <end position="494"/>
    </location>
</feature>
<keyword evidence="4" id="KW-1185">Reference proteome</keyword>
<feature type="compositionally biased region" description="Pro residues" evidence="2">
    <location>
        <begin position="440"/>
        <end position="449"/>
    </location>
</feature>
<dbReference type="GO" id="GO:0008010">
    <property type="term" value="F:structural constituent of chitin-based larval cuticle"/>
    <property type="evidence" value="ECO:0007669"/>
    <property type="project" value="TreeGrafter"/>
</dbReference>
<evidence type="ECO:0008006" key="5">
    <source>
        <dbReference type="Google" id="ProtNLM"/>
    </source>
</evidence>
<dbReference type="EMBL" id="OU963868">
    <property type="protein sequence ID" value="CAH0392932.1"/>
    <property type="molecule type" value="Genomic_DNA"/>
</dbReference>
<dbReference type="InterPro" id="IPR000618">
    <property type="entry name" value="Insect_cuticle"/>
</dbReference>
<feature type="region of interest" description="Disordered" evidence="2">
    <location>
        <begin position="85"/>
        <end position="114"/>
    </location>
</feature>
<evidence type="ECO:0000256" key="2">
    <source>
        <dbReference type="SAM" id="MobiDB-lite"/>
    </source>
</evidence>
<sequence>MKDPRIRLAETSISGRKQLSVFEREIENLPKPFGASSVGDMISAPAASPTSPAVATAIFPHIPIHKELLEAFFIVLCLDAVHPVRGQTSPSGAPPDPVPTDHTDRGQDGSYRFQYTNNDRGQHYHGAVASADNTVAGRYGYREPGTGRITETQYTAGQRGFRAQGPDIARKMDLSQAKIPYAPPIPPDSPAYQPSYDTYHDPNEDASYDYNIRTPTLVKSETSGPRGDTAGQYSYIDDVGKRHDVQYEAGAGVGFHVRTPFPDSDPFGGLFYTGPNKPGTPLRGHTSIQRGKDGSYKFVSTGPDQKRTEISDASGRVRGSYTYIDDKGVQRTVDYIAGPGIGYKIVNKRLPPKAPDFGDDLFGKADVKTPTPSPTPKSDSPGFFDVSSPGPTSPSPKPTLFDVKPTFSIDKSSPFPHDDGKYKPPPPFVKPLYQPAFTTPTPPPNPPSFLGPDSSINDHINDVKPFDPPIHAAFPEDDPTRFSTPATGTKTYSVRNHRRRLRS</sequence>
<gene>
    <name evidence="3" type="ORF">BEMITA_LOCUS11390</name>
</gene>
<dbReference type="Proteomes" id="UP001152759">
    <property type="component" value="Chromosome 7"/>
</dbReference>
<dbReference type="AlphaFoldDB" id="A0A9P0AK10"/>
<evidence type="ECO:0000313" key="4">
    <source>
        <dbReference type="Proteomes" id="UP001152759"/>
    </source>
</evidence>
<dbReference type="PANTHER" id="PTHR10380">
    <property type="entry name" value="CUTICLE PROTEIN"/>
    <property type="match status" value="1"/>
</dbReference>
<dbReference type="PANTHER" id="PTHR10380:SF235">
    <property type="entry name" value="CUTICULAR PROTEIN 73D, ISOFORM B"/>
    <property type="match status" value="1"/>
</dbReference>